<reference evidence="1" key="1">
    <citation type="submission" date="2022-09" db="EMBL/GenBank/DDBJ databases">
        <title>A Global Phylogenomic Analysis of the Shiitake Genus Lentinula.</title>
        <authorList>
            <consortium name="DOE Joint Genome Institute"/>
            <person name="Sierra-Patev S."/>
            <person name="Min B."/>
            <person name="Naranjo-Ortiz M."/>
            <person name="Looney B."/>
            <person name="Konkel Z."/>
            <person name="Slot J.C."/>
            <person name="Sakamoto Y."/>
            <person name="Steenwyk J.L."/>
            <person name="Rokas A."/>
            <person name="Carro J."/>
            <person name="Camarero S."/>
            <person name="Ferreira P."/>
            <person name="Molpeceres G."/>
            <person name="Ruiz-Duenas F.J."/>
            <person name="Serrano A."/>
            <person name="Henrissat B."/>
            <person name="Drula E."/>
            <person name="Hughes K.W."/>
            <person name="Mata J.L."/>
            <person name="Ishikawa N.K."/>
            <person name="Vargas-Isla R."/>
            <person name="Ushijima S."/>
            <person name="Smith C.A."/>
            <person name="Ahrendt S."/>
            <person name="Andreopoulos W."/>
            <person name="He G."/>
            <person name="Labutti K."/>
            <person name="Lipzen A."/>
            <person name="Ng V."/>
            <person name="Riley R."/>
            <person name="Sandor L."/>
            <person name="Barry K."/>
            <person name="Martinez A.T."/>
            <person name="Xiao Y."/>
            <person name="Gibbons J.G."/>
            <person name="Terashima K."/>
            <person name="Grigoriev I.V."/>
            <person name="Hibbett D.S."/>
        </authorList>
    </citation>
    <scope>NUCLEOTIDE SEQUENCE</scope>
    <source>
        <strain evidence="1">TMI1499</strain>
    </source>
</reference>
<proteinExistence type="predicted"/>
<sequence length="181" mass="20044">MVLSKPLNAPYARLGTIDSPTDTVNALTFSVDACLLASAGDDRQHKGSCAFTAVAWRDSILFVGNMDSEIITFHPTKDHLPRPGPFGETENYSHLPILAMGARFLGDDDCLLAYLHNGFWKFKFNAWENRRSWGPEEKIAAMAKSPDSTAIVTTNMFNGLSWFKITPENVKQMGTSVDVRT</sequence>
<evidence type="ECO:0000313" key="2">
    <source>
        <dbReference type="Proteomes" id="UP001163835"/>
    </source>
</evidence>
<keyword evidence="2" id="KW-1185">Reference proteome</keyword>
<protein>
    <submittedName>
        <fullName evidence="1">Uncharacterized protein</fullName>
    </submittedName>
</protein>
<comment type="caution">
    <text evidence="1">The sequence shown here is derived from an EMBL/GenBank/DDBJ whole genome shotgun (WGS) entry which is preliminary data.</text>
</comment>
<dbReference type="Proteomes" id="UP001163835">
    <property type="component" value="Unassembled WGS sequence"/>
</dbReference>
<accession>A0ACC1TJJ0</accession>
<dbReference type="EMBL" id="MU795790">
    <property type="protein sequence ID" value="KAJ3804838.1"/>
    <property type="molecule type" value="Genomic_DNA"/>
</dbReference>
<gene>
    <name evidence="1" type="ORF">F5876DRAFT_70299</name>
</gene>
<name>A0ACC1TJJ0_9AGAR</name>
<organism evidence="1 2">
    <name type="scientific">Lentinula aff. lateritia</name>
    <dbReference type="NCBI Taxonomy" id="2804960"/>
    <lineage>
        <taxon>Eukaryota</taxon>
        <taxon>Fungi</taxon>
        <taxon>Dikarya</taxon>
        <taxon>Basidiomycota</taxon>
        <taxon>Agaricomycotina</taxon>
        <taxon>Agaricomycetes</taxon>
        <taxon>Agaricomycetidae</taxon>
        <taxon>Agaricales</taxon>
        <taxon>Marasmiineae</taxon>
        <taxon>Omphalotaceae</taxon>
        <taxon>Lentinula</taxon>
    </lineage>
</organism>
<evidence type="ECO:0000313" key="1">
    <source>
        <dbReference type="EMBL" id="KAJ3804838.1"/>
    </source>
</evidence>